<accession>A0ABP5NFD0</accession>
<dbReference type="Proteomes" id="UP001500432">
    <property type="component" value="Unassembled WGS sequence"/>
</dbReference>
<dbReference type="Gene3D" id="3.40.960.10">
    <property type="entry name" value="VSR Endonuclease"/>
    <property type="match status" value="1"/>
</dbReference>
<protein>
    <recommendedName>
        <fullName evidence="1">DUF559 domain-containing protein</fullName>
    </recommendedName>
</protein>
<dbReference type="InterPro" id="IPR007569">
    <property type="entry name" value="DUF559"/>
</dbReference>
<evidence type="ECO:0000313" key="2">
    <source>
        <dbReference type="EMBL" id="GAA2197905.1"/>
    </source>
</evidence>
<dbReference type="InterPro" id="IPR011335">
    <property type="entry name" value="Restrct_endonuc-II-like"/>
</dbReference>
<name>A0ABP5NFD0_9MICC</name>
<reference evidence="3" key="1">
    <citation type="journal article" date="2019" name="Int. J. Syst. Evol. Microbiol.">
        <title>The Global Catalogue of Microorganisms (GCM) 10K type strain sequencing project: providing services to taxonomists for standard genome sequencing and annotation.</title>
        <authorList>
            <consortium name="The Broad Institute Genomics Platform"/>
            <consortium name="The Broad Institute Genome Sequencing Center for Infectious Disease"/>
            <person name="Wu L."/>
            <person name="Ma J."/>
        </authorList>
    </citation>
    <scope>NUCLEOTIDE SEQUENCE [LARGE SCALE GENOMIC DNA]</scope>
    <source>
        <strain evidence="3">JCM 16034</strain>
    </source>
</reference>
<feature type="domain" description="DUF559" evidence="1">
    <location>
        <begin position="245"/>
        <end position="301"/>
    </location>
</feature>
<dbReference type="RefSeq" id="WP_344298440.1">
    <property type="nucleotide sequence ID" value="NZ_BAAAQW010000003.1"/>
</dbReference>
<comment type="caution">
    <text evidence="2">The sequence shown here is derived from an EMBL/GenBank/DDBJ whole genome shotgun (WGS) entry which is preliminary data.</text>
</comment>
<evidence type="ECO:0000313" key="3">
    <source>
        <dbReference type="Proteomes" id="UP001500432"/>
    </source>
</evidence>
<organism evidence="2 3">
    <name type="scientific">Sinomonas flava</name>
    <dbReference type="NCBI Taxonomy" id="496857"/>
    <lineage>
        <taxon>Bacteria</taxon>
        <taxon>Bacillati</taxon>
        <taxon>Actinomycetota</taxon>
        <taxon>Actinomycetes</taxon>
        <taxon>Micrococcales</taxon>
        <taxon>Micrococcaceae</taxon>
        <taxon>Sinomonas</taxon>
    </lineage>
</organism>
<dbReference type="Pfam" id="PF04480">
    <property type="entry name" value="DUF559"/>
    <property type="match status" value="1"/>
</dbReference>
<sequence length="308" mass="34346">MTARDDLPADLHDRAFTFVAARQAGVSVSRLRAHDLERWSRGIYGPAGRDVTLRERAEVHLAATADAWVSHRTAAALQDLFLPPWVDDHAQIHLSKPTHLPRARRKGVAGHRVRIRPGELHHVDGLLMTTPARTWLDLAVELGEEFRIALGDQLIRRPRSGLEKGREKPLATTSELRELLDAHVWMKGVGLARAALEHMRVGADSVPESLLRQAIAAAGLPEPELQISLVPLDPYSPSGDMGYPRIKLVIQYEGAHHDDEAQRLRDARRDRAFRDAGWTVLLVRLEDLRDGFRAVIREIRGHLAAAAA</sequence>
<proteinExistence type="predicted"/>
<dbReference type="EMBL" id="BAAAQW010000003">
    <property type="protein sequence ID" value="GAA2197905.1"/>
    <property type="molecule type" value="Genomic_DNA"/>
</dbReference>
<evidence type="ECO:0000259" key="1">
    <source>
        <dbReference type="Pfam" id="PF04480"/>
    </source>
</evidence>
<dbReference type="SUPFAM" id="SSF52980">
    <property type="entry name" value="Restriction endonuclease-like"/>
    <property type="match status" value="1"/>
</dbReference>
<gene>
    <name evidence="2" type="ORF">GCM10009849_08560</name>
</gene>
<keyword evidence="3" id="KW-1185">Reference proteome</keyword>